<dbReference type="EMBL" id="CP092418">
    <property type="protein sequence ID" value="USD21229.1"/>
    <property type="molecule type" value="Genomic_DNA"/>
</dbReference>
<dbReference type="SUPFAM" id="SSF81296">
    <property type="entry name" value="E set domains"/>
    <property type="match status" value="1"/>
</dbReference>
<keyword evidence="5" id="KW-0843">Virulence</keyword>
<keyword evidence="8" id="KW-1185">Reference proteome</keyword>
<accession>A0ABY4VAC3</accession>
<dbReference type="SUPFAM" id="SSF49265">
    <property type="entry name" value="Fibronectin type III"/>
    <property type="match status" value="3"/>
</dbReference>
<evidence type="ECO:0000259" key="6">
    <source>
        <dbReference type="PROSITE" id="PS50853"/>
    </source>
</evidence>
<dbReference type="Pfam" id="PF03534">
    <property type="entry name" value="SpvB"/>
    <property type="match status" value="1"/>
</dbReference>
<dbReference type="NCBIfam" id="TIGR01643">
    <property type="entry name" value="YD_repeat_2x"/>
    <property type="match status" value="1"/>
</dbReference>
<gene>
    <name evidence="7" type="ORF">MJO52_19540</name>
</gene>
<dbReference type="Pfam" id="PF05593">
    <property type="entry name" value="RHS_repeat"/>
    <property type="match status" value="1"/>
</dbReference>
<dbReference type="NCBIfam" id="TIGR03696">
    <property type="entry name" value="Rhs_assc_core"/>
    <property type="match status" value="1"/>
</dbReference>
<name>A0ABY4VAC3_9GAMM</name>
<dbReference type="InterPro" id="IPR050708">
    <property type="entry name" value="T6SS_VgrG/RHS"/>
</dbReference>
<dbReference type="Pfam" id="PF12256">
    <property type="entry name" value="TcdB_toxin_midN"/>
    <property type="match status" value="1"/>
</dbReference>
<organism evidence="7 8">
    <name type="scientific">Microbulbifer variabilis</name>
    <dbReference type="NCBI Taxonomy" id="266805"/>
    <lineage>
        <taxon>Bacteria</taxon>
        <taxon>Pseudomonadati</taxon>
        <taxon>Pseudomonadota</taxon>
        <taxon>Gammaproteobacteria</taxon>
        <taxon>Cellvibrionales</taxon>
        <taxon>Microbulbiferaceae</taxon>
        <taxon>Microbulbifer</taxon>
    </lineage>
</organism>
<dbReference type="InterPro" id="IPR006530">
    <property type="entry name" value="YD"/>
</dbReference>
<evidence type="ECO:0000256" key="5">
    <source>
        <dbReference type="ARBA" id="ARBA00023026"/>
    </source>
</evidence>
<keyword evidence="4" id="KW-0677">Repeat</keyword>
<keyword evidence="2" id="KW-0964">Secreted</keyword>
<dbReference type="InterPro" id="IPR013517">
    <property type="entry name" value="FG-GAP"/>
</dbReference>
<comment type="subcellular location">
    <subcellularLocation>
        <location evidence="1">Secreted</location>
    </subcellularLocation>
</comment>
<evidence type="ECO:0000256" key="2">
    <source>
        <dbReference type="ARBA" id="ARBA00022525"/>
    </source>
</evidence>
<feature type="domain" description="Fibronectin type-III" evidence="6">
    <location>
        <begin position="104"/>
        <end position="198"/>
    </location>
</feature>
<dbReference type="InterPro" id="IPR031325">
    <property type="entry name" value="RHS_repeat"/>
</dbReference>
<dbReference type="SMART" id="SM00060">
    <property type="entry name" value="FN3"/>
    <property type="match status" value="6"/>
</dbReference>
<protein>
    <submittedName>
        <fullName evidence="7">FG-GAP-like repeat-containing protein</fullName>
    </submittedName>
</protein>
<dbReference type="InterPro" id="IPR013783">
    <property type="entry name" value="Ig-like_fold"/>
</dbReference>
<evidence type="ECO:0000313" key="8">
    <source>
        <dbReference type="Proteomes" id="UP001055658"/>
    </source>
</evidence>
<dbReference type="CDD" id="cd00063">
    <property type="entry name" value="FN3"/>
    <property type="match status" value="2"/>
</dbReference>
<dbReference type="Gene3D" id="2.60.40.10">
    <property type="entry name" value="Immunoglobulins"/>
    <property type="match status" value="4"/>
</dbReference>
<dbReference type="Gene3D" id="2.180.10.10">
    <property type="entry name" value="RHS repeat-associated core"/>
    <property type="match status" value="3"/>
</dbReference>
<dbReference type="Pfam" id="PF25023">
    <property type="entry name" value="TEN_YD-shell"/>
    <property type="match status" value="1"/>
</dbReference>
<evidence type="ECO:0000256" key="1">
    <source>
        <dbReference type="ARBA" id="ARBA00004613"/>
    </source>
</evidence>
<dbReference type="InterPro" id="IPR003284">
    <property type="entry name" value="Sal_SpvB"/>
</dbReference>
<dbReference type="InterPro" id="IPR056823">
    <property type="entry name" value="TEN-like_YD-shell"/>
</dbReference>
<dbReference type="PROSITE" id="PS50853">
    <property type="entry name" value="FN3"/>
    <property type="match status" value="1"/>
</dbReference>
<dbReference type="SUPFAM" id="SSF69318">
    <property type="entry name" value="Integrin alpha N-terminal domain"/>
    <property type="match status" value="1"/>
</dbReference>
<evidence type="ECO:0000256" key="3">
    <source>
        <dbReference type="ARBA" id="ARBA00022729"/>
    </source>
</evidence>
<reference evidence="7" key="1">
    <citation type="submission" date="2022-02" db="EMBL/GenBank/DDBJ databases">
        <title>Coral-associated bacteria.</title>
        <authorList>
            <person name="Tang K."/>
            <person name="Wang X."/>
        </authorList>
    </citation>
    <scope>NUCLEOTIDE SEQUENCE</scope>
    <source>
        <strain evidence="7">SCSIO 43006</strain>
    </source>
</reference>
<keyword evidence="3" id="KW-0732">Signal</keyword>
<dbReference type="Proteomes" id="UP001055658">
    <property type="component" value="Chromosome"/>
</dbReference>
<dbReference type="InterPro" id="IPR036116">
    <property type="entry name" value="FN3_sf"/>
</dbReference>
<dbReference type="InterPro" id="IPR022045">
    <property type="entry name" value="TcdB_toxin_mid/N"/>
</dbReference>
<evidence type="ECO:0000256" key="4">
    <source>
        <dbReference type="ARBA" id="ARBA00022737"/>
    </source>
</evidence>
<dbReference type="RefSeq" id="WP_252083629.1">
    <property type="nucleotide sequence ID" value="NZ_CP092418.1"/>
</dbReference>
<dbReference type="InterPro" id="IPR003961">
    <property type="entry name" value="FN3_dom"/>
</dbReference>
<dbReference type="PANTHER" id="PTHR32305">
    <property type="match status" value="1"/>
</dbReference>
<evidence type="ECO:0000313" key="7">
    <source>
        <dbReference type="EMBL" id="USD21229.1"/>
    </source>
</evidence>
<dbReference type="InterPro" id="IPR022385">
    <property type="entry name" value="Rhs_assc_core"/>
</dbReference>
<sequence length="3191" mass="346643">MNYPSAGTAPTAPSTHAASKVAITWSSRVGNAFFLKENQSGRTWEVKGPTTRIEISAPSSDGQYTYSLKSCMVFSEGGGASPEYNCGNYSSASNVMLYRKVPGSAQAPTLSSTQSSNGEVNLTWAKPSGNATYYYLEKEKQNSGSWLRIGTSQTDLSESVKGLTDGEWKFRVLACNGYDWSCNTSSESKELKVRTPPGTPGIPTMSSGGSNVVSWSQPAGAISAYQLRRKVFDGPWELVYSANKTFYPDSDLRTGTWYYQVRACNDFACSAYSASAEIVYDGGASNSSISGPVLATDYTLFWTNLADSVRISERGPGETAYRAYLRLPTQESIGGPIEDRGEGEYQYLLEHCHSDGAIIYGCTGTLGSKVVKRLNARTAAINPEVSTNGQYAVSWDPAPFTIDHYQYRVNAGPWQDINTNSVTVTQSESGRYGYQVRGCISGDCSTAGVTSFVDVILAPAVPRTIEVEAGSSADEISVYWEAGEGNNDEFVLELETADGAWEEQYRGSALTATVAGVSAGRYVFRVKSCNVEPAGRACSGWRTSLTYQHPLLFLSPSISTDGKFSLSWSFGGGTAKVRVVSSQVKNGSNYMCEGAEGGCQVGPFLKPGQISFHLEAAHAQANENSEWVSLPLGGEERVYGRIIYPPVKAIVSLEHGETDYKGYDWDGNYSFQIAENPGDFIEYWEYQESATGDFNSAVTQTLGASFSGKEDGTYYYRVRGCNSYFDCDLSAWSDTVKVQVWHVPLPSAPTIEPLENSTSGNYSVSWRYQVGQYLDAPHGTFVLKENGKVVLGEDGDSSSTTYTVNGKDDGTHSYQVEACNPRACSGYSSAESLHVAHRPGSIESISATPAVIYDGKVEVIWSNPANRVVQFYLEQGSYDVDSGQTAWTNDSISSGQQVDPQVLDQAILSYRGAGNTTAIAGLENGQYKFRVWACNKQGDFEVCNGPTESQPVKVVNNQNPSPLPSGEAPSAINIPSAASSEVVASDLVGETAGQFRVTESGTPSYSIPILTGPASGDVAPKIALSYAGSGGNGPAGVGWGISGLSTIIRCRMTREQDGFDNDLSLGLGDRFCLDGQRLVATSGAYGEAGTEYRTAVDSFTLVTQFGDRNGPDYFEVRRKDGSISYYGVTTDSYLTGVGRNSAVKLMWAQSTFSDSVGNTISYHYQKDVAKGEHLINRIEYASNDGVAASNRIEFHYSDSRADTSSGYWLGTVTSQTKRLATITSYSENKELRTYKLGYIASASTGRSLLESIQECVGANCLAPTTFNWSQPNIGYGDKSEDFTSGNQDLTASFYSPRSADVDGDGHEDLTWVRRNSSGSDYFVSVATAESYLGNYRLNYVDAGDIKLPKNHVDQPMSWHLADYFGTGKLDLIVATDSNWKVHRYSGAGFSSTPIDTGIPAKGTSNSLLQDIDGDGLPDLVRLVAGVPGGDLPKLVIHSMQRDGAGGYRFNPKEKTFPLVFGDSLEKLGDIESGDFWPDISLAGTRLADFNGDGRVDLYARIHWKCTPVGRIDGVCDSTNDTHLWMLLHTEGGSFVETSWGDYEIAYSADPSGSELLPADINGDGLTDYLYKSKAQGNWYANINTGLRFIASNHTIPAGQPIAFTDYDGDGVLDMMAVDTTLSTPKMVRHYWDGDRFEREELFAAPGYDFSPQADRNYAHFFLDLEGDGFASHMQLRYSNSGEHSDIVAYHDSANNLEPTDEITKITHGLGSVTDIHYRRMNLPGASAKHTYIKGTGAAALEFGSGSGIVDLIAPSFLVSRVESTAPIAADTSHQVAVSYKYEAARIQAGGRGHLGFEKVSSIDEQTGVVTTTVYRQDYPFVGMPASTAKCLEPTKLVSCEIDDPSSKLISTAVNTLDSFVPVPGTVLPYVRTATETSFTLNLEKAQKTVTTTTYNSGDDRKFGNISSLQIENYDGLDRLLSRKATQNTYDNNAGLWHLGRLTRTEVTTTKPLTGLPAETRISAFTYDPDSGLLKSETIEPDNPALSVTTAYGYDKFGNKVSATSSAQGEQDRTTKWHYDTAGRYLVAEENALGQVTSFASSFTHYGKAQVVADINGVLAGTAYSDFGKSYFKWVETGAFNKTLAADCAIAGCSNGPAGAAYKITTTTFNSSTTVEYFDKLGRQLRSSRTGFAGRWIFEDKEYDELGHVDRQSLPYFSGDTAAWTKFDYDLLGRTEHTDVPGNQCDITVTYDQLQSDGTARTSTTTSGGSGCNQTKYQDRNVLGELLKVTDNAGNTVTYQYDIQGNLTHTTTVDMEQGANITIQLHYDALGRKDYMVDPDKGRWDYIYTGFGELQRQTDAEGNYQEMHYDALGRMIYREDRKAGGALEKATRWYYDRDPDCSKVSYAAGKLVFVAESSAPIASNCTVDFDQLSYARMLGYDFYARPEETITILGDAGADGDHWQKLEYDSFGRVKLSYDTANEMAAIDASYTKGIWNHYHPQWGYITEVTSPDYIAGSTGQRYYQLQGMDARGNSTQTLLGNGLTVVQNYDPVSNRLQGIDSGLMPGLGNVQKLQFNWLANGNLDYREDYSGEAGAEKALREDFSYDGLNRLTGVSLKSADGSSQVGVGYSTSGNILSKTGVGNYRYGAQCASSYGPHAVCETDNGSVTTSYHYDNNGNLIADSTGRSLRYSVFNKPLSIDKGNHRTQFRYGPGRERWKRIDDANGAVTETLYLGNVEKVYKNGSTEIRRTIAGFVLTTEKYDTDLRQWQADRFAGNREGEHATDYLSTTKNRYLLRDHLGSLDAVTDEAGLVVEQLSFDPWGQRRNAQDWQSALDGDALSNILAITPRGFTGHESLDEVGLIHMNGRIYDPVLGRFVQADPQIDGATNSQGYNRYSYVRNNPMAFTDPTGYWSFRENLPQIMQAAAIAAACIHPAAYGAATAIYAKGSGASTQQALMQGVKAAAISFASAKAYEAIGNYGAANGVGANTAGAVQVGKKVWVSKEVYATMVVAHGLVGGIAEKLQGGKFGHGFVSAALTKGLSPAIGKLPKSMQIFASMMVGGTTSELSGGKFANGAITAAMQYAMNWDGDHEDAQKDTLDRKQIIANHSAVRRKVHGSAVSNPNGSIYLSKLDQEAILAFEFMQALNTDKSLSSYLGDFINADTFIYEDGLATSTFILEGVGPVNGGDFNYISVGMMAAHYGHSLGMVAFQSTMWNSRQLMLGEGLHNYGQMFSGAYWGGYGHEYYKQQQK</sequence>
<dbReference type="InterPro" id="IPR014756">
    <property type="entry name" value="Ig_E-set"/>
</dbReference>
<dbReference type="Pfam" id="PF13517">
    <property type="entry name" value="FG-GAP_3"/>
    <property type="match status" value="2"/>
</dbReference>
<dbReference type="PANTHER" id="PTHR32305:SF15">
    <property type="entry name" value="PROTEIN RHSA-RELATED"/>
    <property type="match status" value="1"/>
</dbReference>
<proteinExistence type="predicted"/>
<dbReference type="InterPro" id="IPR028994">
    <property type="entry name" value="Integrin_alpha_N"/>
</dbReference>